<reference evidence="2" key="1">
    <citation type="submission" date="2022-07" db="EMBL/GenBank/DDBJ databases">
        <title>Genome analysis of Parmales, a sister group of diatoms, reveals the evolutionary specialization of diatoms from phago-mixotrophs to photoautotrophs.</title>
        <authorList>
            <person name="Ban H."/>
            <person name="Sato S."/>
            <person name="Yoshikawa S."/>
            <person name="Kazumasa Y."/>
            <person name="Nakamura Y."/>
            <person name="Ichinomiya M."/>
            <person name="Saitoh K."/>
            <person name="Sato N."/>
            <person name="Blanc-Mathieu R."/>
            <person name="Endo H."/>
            <person name="Kuwata A."/>
            <person name="Ogata H."/>
        </authorList>
    </citation>
    <scope>NUCLEOTIDE SEQUENCE</scope>
</reference>
<evidence type="ECO:0000256" key="1">
    <source>
        <dbReference type="SAM" id="MobiDB-lite"/>
    </source>
</evidence>
<keyword evidence="3" id="KW-1185">Reference proteome</keyword>
<dbReference type="EMBL" id="BRXZ01008247">
    <property type="protein sequence ID" value="GMI23570.1"/>
    <property type="molecule type" value="Genomic_DNA"/>
</dbReference>
<feature type="non-terminal residue" evidence="2">
    <location>
        <position position="142"/>
    </location>
</feature>
<protein>
    <submittedName>
        <fullName evidence="2">Uncharacterized protein</fullName>
    </submittedName>
</protein>
<comment type="caution">
    <text evidence="2">The sequence shown here is derived from an EMBL/GenBank/DDBJ whole genome shotgun (WGS) entry which is preliminary data.</text>
</comment>
<accession>A0A9W7FYE6</accession>
<sequence>SLDTSSLEASGLLYRDMQNARKRAAEREGDLLKARVTELHQPEEAYLGYQGPLVKTKATAGSKPRSVGVGFKASGKVGSPPRPPKPSLKGLDARGKRGMHQAALLRRDGCVRIDGVLTPRSCDLVRACVLREIRNAKEGCER</sequence>
<evidence type="ECO:0000313" key="2">
    <source>
        <dbReference type="EMBL" id="GMI23570.1"/>
    </source>
</evidence>
<dbReference type="Proteomes" id="UP001165082">
    <property type="component" value="Unassembled WGS sequence"/>
</dbReference>
<proteinExistence type="predicted"/>
<feature type="non-terminal residue" evidence="2">
    <location>
        <position position="1"/>
    </location>
</feature>
<evidence type="ECO:0000313" key="3">
    <source>
        <dbReference type="Proteomes" id="UP001165082"/>
    </source>
</evidence>
<feature type="region of interest" description="Disordered" evidence="1">
    <location>
        <begin position="58"/>
        <end position="96"/>
    </location>
</feature>
<gene>
    <name evidence="2" type="ORF">TrRE_jg1127</name>
</gene>
<name>A0A9W7FYE6_9STRA</name>
<organism evidence="2 3">
    <name type="scientific">Triparma retinervis</name>
    <dbReference type="NCBI Taxonomy" id="2557542"/>
    <lineage>
        <taxon>Eukaryota</taxon>
        <taxon>Sar</taxon>
        <taxon>Stramenopiles</taxon>
        <taxon>Ochrophyta</taxon>
        <taxon>Bolidophyceae</taxon>
        <taxon>Parmales</taxon>
        <taxon>Triparmaceae</taxon>
        <taxon>Triparma</taxon>
    </lineage>
</organism>
<dbReference type="AlphaFoldDB" id="A0A9W7FYE6"/>